<gene>
    <name evidence="3" type="ORF">BKA19_0654</name>
</gene>
<evidence type="ECO:0000313" key="4">
    <source>
        <dbReference type="Proteomes" id="UP000292507"/>
    </source>
</evidence>
<feature type="compositionally biased region" description="Low complexity" evidence="1">
    <location>
        <begin position="77"/>
        <end position="99"/>
    </location>
</feature>
<feature type="compositionally biased region" description="Pro residues" evidence="1">
    <location>
        <begin position="22"/>
        <end position="32"/>
    </location>
</feature>
<evidence type="ECO:0000313" key="3">
    <source>
        <dbReference type="EMBL" id="RZU31015.1"/>
    </source>
</evidence>
<feature type="compositionally biased region" description="Basic and acidic residues" evidence="1">
    <location>
        <begin position="113"/>
        <end position="133"/>
    </location>
</feature>
<protein>
    <submittedName>
        <fullName evidence="3">Uncharacterized protein</fullName>
    </submittedName>
</protein>
<keyword evidence="4" id="KW-1185">Reference proteome</keyword>
<evidence type="ECO:0000256" key="2">
    <source>
        <dbReference type="SAM" id="Phobius"/>
    </source>
</evidence>
<keyword evidence="2" id="KW-1133">Transmembrane helix</keyword>
<dbReference type="RefSeq" id="WP_130504151.1">
    <property type="nucleotide sequence ID" value="NZ_POQT01000008.1"/>
</dbReference>
<name>A0A4Q7Y528_9ACTN</name>
<dbReference type="OrthoDB" id="5198157at2"/>
<dbReference type="Proteomes" id="UP000292507">
    <property type="component" value="Unassembled WGS sequence"/>
</dbReference>
<dbReference type="EMBL" id="SHKV01000001">
    <property type="protein sequence ID" value="RZU31015.1"/>
    <property type="molecule type" value="Genomic_DNA"/>
</dbReference>
<proteinExistence type="predicted"/>
<evidence type="ECO:0000256" key="1">
    <source>
        <dbReference type="SAM" id="MobiDB-lite"/>
    </source>
</evidence>
<keyword evidence="2" id="KW-0472">Membrane</keyword>
<feature type="transmembrane region" description="Helical" evidence="2">
    <location>
        <begin position="173"/>
        <end position="194"/>
    </location>
</feature>
<feature type="region of interest" description="Disordered" evidence="1">
    <location>
        <begin position="1"/>
        <end position="153"/>
    </location>
</feature>
<accession>A0A4Q7Y528</accession>
<feature type="compositionally biased region" description="Pro residues" evidence="1">
    <location>
        <begin position="53"/>
        <end position="76"/>
    </location>
</feature>
<feature type="compositionally biased region" description="Basic and acidic residues" evidence="1">
    <location>
        <begin position="1"/>
        <end position="18"/>
    </location>
</feature>
<keyword evidence="2" id="KW-0812">Transmembrane</keyword>
<organism evidence="3 4">
    <name type="scientific">Blastococcus saxobsidens</name>
    <dbReference type="NCBI Taxonomy" id="138336"/>
    <lineage>
        <taxon>Bacteria</taxon>
        <taxon>Bacillati</taxon>
        <taxon>Actinomycetota</taxon>
        <taxon>Actinomycetes</taxon>
        <taxon>Geodermatophilales</taxon>
        <taxon>Geodermatophilaceae</taxon>
        <taxon>Blastococcus</taxon>
    </lineage>
</organism>
<sequence>MTESVHPDRPVPEDRTRDIALPPLPDRPPPALPKEWAGLRAPTDAPTTKVPGRVPPPSPDALPATAPPATAPPAPAAPADAAPVDAAPADAGQEATAPPATAPPEPPPLSAISREDAVARIEARRLASQRTDEMQQPPVSTRRDRTLAFSSPEMSRRPVEPVAVGRTSRRWPWVVLTLLPILVIVGAAVAWMLLLDGA</sequence>
<dbReference type="AlphaFoldDB" id="A0A4Q7Y528"/>
<comment type="caution">
    <text evidence="3">The sequence shown here is derived from an EMBL/GenBank/DDBJ whole genome shotgun (WGS) entry which is preliminary data.</text>
</comment>
<reference evidence="3 4" key="1">
    <citation type="submission" date="2019-02" db="EMBL/GenBank/DDBJ databases">
        <title>Sequencing the genomes of 1000 actinobacteria strains.</title>
        <authorList>
            <person name="Klenk H.-P."/>
        </authorList>
    </citation>
    <scope>NUCLEOTIDE SEQUENCE [LARGE SCALE GENOMIC DNA]</scope>
    <source>
        <strain evidence="3 4">DSM 44509</strain>
    </source>
</reference>
<feature type="compositionally biased region" description="Pro residues" evidence="1">
    <location>
        <begin position="100"/>
        <end position="109"/>
    </location>
</feature>